<dbReference type="PANTHER" id="PTHR43687">
    <property type="entry name" value="ADENYLYLSULFATE REDUCTASE, BETA SUBUNIT"/>
    <property type="match status" value="1"/>
</dbReference>
<dbReference type="InterPro" id="IPR017900">
    <property type="entry name" value="4Fe4S_Fe_S_CS"/>
</dbReference>
<evidence type="ECO:0000256" key="4">
    <source>
        <dbReference type="ARBA" id="ARBA00023014"/>
    </source>
</evidence>
<accession>A0A7J2U6F2</accession>
<dbReference type="SUPFAM" id="SSF54862">
    <property type="entry name" value="4Fe-4S ferredoxins"/>
    <property type="match status" value="1"/>
</dbReference>
<keyword evidence="2" id="KW-0479">Metal-binding</keyword>
<comment type="caution">
    <text evidence="6">The sequence shown here is derived from an EMBL/GenBank/DDBJ whole genome shotgun (WGS) entry which is preliminary data.</text>
</comment>
<dbReference type="InterPro" id="IPR017896">
    <property type="entry name" value="4Fe4S_Fe-S-bd"/>
</dbReference>
<proteinExistence type="predicted"/>
<keyword evidence="4" id="KW-0411">Iron-sulfur</keyword>
<evidence type="ECO:0000256" key="3">
    <source>
        <dbReference type="ARBA" id="ARBA00023004"/>
    </source>
</evidence>
<keyword evidence="3" id="KW-0408">Iron</keyword>
<evidence type="ECO:0000259" key="5">
    <source>
        <dbReference type="PROSITE" id="PS51379"/>
    </source>
</evidence>
<dbReference type="EMBL" id="DSEU01000069">
    <property type="protein sequence ID" value="HEM67792.1"/>
    <property type="molecule type" value="Genomic_DNA"/>
</dbReference>
<name>A0A7J2U6F2_9CREN</name>
<keyword evidence="1" id="KW-0004">4Fe-4S</keyword>
<sequence>MKMFSKVSSTAYGVSTRIRDRSKCYPKIVYVACNNCLSCFKLCPYNAIYIDIDDYVKIDYNKCKLCSVCSLICPYGAVDCQWVPTSSSNQSGLKHSSL</sequence>
<evidence type="ECO:0000313" key="6">
    <source>
        <dbReference type="EMBL" id="HEM67792.1"/>
    </source>
</evidence>
<dbReference type="GO" id="GO:0016491">
    <property type="term" value="F:oxidoreductase activity"/>
    <property type="evidence" value="ECO:0007669"/>
    <property type="project" value="UniProtKB-ARBA"/>
</dbReference>
<dbReference type="GO" id="GO:0046872">
    <property type="term" value="F:metal ion binding"/>
    <property type="evidence" value="ECO:0007669"/>
    <property type="project" value="UniProtKB-KW"/>
</dbReference>
<gene>
    <name evidence="6" type="ORF">ENO26_09570</name>
</gene>
<dbReference type="InterPro" id="IPR050572">
    <property type="entry name" value="Fe-S_Ferredoxin"/>
</dbReference>
<organism evidence="6">
    <name type="scientific">Ignisphaera aggregans</name>
    <dbReference type="NCBI Taxonomy" id="334771"/>
    <lineage>
        <taxon>Archaea</taxon>
        <taxon>Thermoproteota</taxon>
        <taxon>Thermoprotei</taxon>
        <taxon>Desulfurococcales</taxon>
        <taxon>Desulfurococcaceae</taxon>
        <taxon>Ignisphaera</taxon>
    </lineage>
</organism>
<protein>
    <submittedName>
        <fullName evidence="6">4Fe-4S dicluster domain-containing protein</fullName>
    </submittedName>
</protein>
<dbReference type="PROSITE" id="PS00198">
    <property type="entry name" value="4FE4S_FER_1"/>
    <property type="match status" value="1"/>
</dbReference>
<reference evidence="6" key="1">
    <citation type="journal article" date="2020" name="mSystems">
        <title>Genome- and Community-Level Interaction Insights into Carbon Utilization and Element Cycling Functions of Hydrothermarchaeota in Hydrothermal Sediment.</title>
        <authorList>
            <person name="Zhou Z."/>
            <person name="Liu Y."/>
            <person name="Xu W."/>
            <person name="Pan J."/>
            <person name="Luo Z.H."/>
            <person name="Li M."/>
        </authorList>
    </citation>
    <scope>NUCLEOTIDE SEQUENCE [LARGE SCALE GENOMIC DNA]</scope>
    <source>
        <strain evidence="6">SpSt-125</strain>
    </source>
</reference>
<dbReference type="PROSITE" id="PS51379">
    <property type="entry name" value="4FE4S_FER_2"/>
    <property type="match status" value="2"/>
</dbReference>
<dbReference type="Gene3D" id="3.30.70.20">
    <property type="match status" value="1"/>
</dbReference>
<feature type="domain" description="4Fe-4S ferredoxin-type" evidence="5">
    <location>
        <begin position="54"/>
        <end position="83"/>
    </location>
</feature>
<dbReference type="GO" id="GO:0051539">
    <property type="term" value="F:4 iron, 4 sulfur cluster binding"/>
    <property type="evidence" value="ECO:0007669"/>
    <property type="project" value="UniProtKB-KW"/>
</dbReference>
<dbReference type="AlphaFoldDB" id="A0A7J2U6F2"/>
<dbReference type="Pfam" id="PF12838">
    <property type="entry name" value="Fer4_7"/>
    <property type="match status" value="1"/>
</dbReference>
<evidence type="ECO:0000256" key="2">
    <source>
        <dbReference type="ARBA" id="ARBA00022723"/>
    </source>
</evidence>
<dbReference type="PANTHER" id="PTHR43687:SF1">
    <property type="entry name" value="FERREDOXIN III"/>
    <property type="match status" value="1"/>
</dbReference>
<feature type="domain" description="4Fe-4S ferredoxin-type" evidence="5">
    <location>
        <begin position="24"/>
        <end position="53"/>
    </location>
</feature>
<evidence type="ECO:0000256" key="1">
    <source>
        <dbReference type="ARBA" id="ARBA00022485"/>
    </source>
</evidence>